<dbReference type="InterPro" id="IPR036179">
    <property type="entry name" value="Ig-like_dom_sf"/>
</dbReference>
<keyword evidence="2 7" id="KW-0812">Transmembrane</keyword>
<keyword evidence="3 7" id="KW-1133">Transmembrane helix</keyword>
<organism evidence="10 11">
    <name type="scientific">Labrus bergylta</name>
    <name type="common">ballan wrasse</name>
    <dbReference type="NCBI Taxonomy" id="56723"/>
    <lineage>
        <taxon>Eukaryota</taxon>
        <taxon>Metazoa</taxon>
        <taxon>Chordata</taxon>
        <taxon>Craniata</taxon>
        <taxon>Vertebrata</taxon>
        <taxon>Euteleostomi</taxon>
        <taxon>Actinopterygii</taxon>
        <taxon>Neopterygii</taxon>
        <taxon>Teleostei</taxon>
        <taxon>Neoteleostei</taxon>
        <taxon>Acanthomorphata</taxon>
        <taxon>Eupercaria</taxon>
        <taxon>Labriformes</taxon>
        <taxon>Labridae</taxon>
        <taxon>Labrus</taxon>
    </lineage>
</organism>
<dbReference type="GO" id="GO:0061041">
    <property type="term" value="P:regulation of wound healing"/>
    <property type="evidence" value="ECO:0007669"/>
    <property type="project" value="TreeGrafter"/>
</dbReference>
<dbReference type="GeneTree" id="ENSGT00940000155838"/>
<evidence type="ECO:0000313" key="10">
    <source>
        <dbReference type="Ensembl" id="ENSLBEP00000027076.1"/>
    </source>
</evidence>
<dbReference type="GO" id="GO:0035020">
    <property type="term" value="P:regulation of Rac protein signal transduction"/>
    <property type="evidence" value="ECO:0007669"/>
    <property type="project" value="TreeGrafter"/>
</dbReference>
<dbReference type="GO" id="GO:0043184">
    <property type="term" value="F:vascular endothelial growth factor receptor 2 binding"/>
    <property type="evidence" value="ECO:0007669"/>
    <property type="project" value="TreeGrafter"/>
</dbReference>
<dbReference type="Pfam" id="PF13927">
    <property type="entry name" value="Ig_3"/>
    <property type="match status" value="1"/>
</dbReference>
<dbReference type="PANTHER" id="PTHR45889">
    <property type="entry name" value="IG-LIKE DOMAIN-CONTAINING PROTEIN"/>
    <property type="match status" value="1"/>
</dbReference>
<evidence type="ECO:0000313" key="11">
    <source>
        <dbReference type="Proteomes" id="UP000261660"/>
    </source>
</evidence>
<dbReference type="SMART" id="SM00409">
    <property type="entry name" value="IG"/>
    <property type="match status" value="4"/>
</dbReference>
<reference evidence="10" key="1">
    <citation type="submission" date="2025-08" db="UniProtKB">
        <authorList>
            <consortium name="Ensembl"/>
        </authorList>
    </citation>
    <scope>IDENTIFICATION</scope>
</reference>
<feature type="chain" id="PRO_5018641809" evidence="8">
    <location>
        <begin position="25"/>
        <end position="655"/>
    </location>
</feature>
<dbReference type="InterPro" id="IPR013162">
    <property type="entry name" value="CD80_C2-set"/>
</dbReference>
<feature type="domain" description="Ig-like" evidence="9">
    <location>
        <begin position="145"/>
        <end position="248"/>
    </location>
</feature>
<dbReference type="InterPro" id="IPR013106">
    <property type="entry name" value="Ig_V-set"/>
</dbReference>
<feature type="signal peptide" evidence="8">
    <location>
        <begin position="1"/>
        <end position="24"/>
    </location>
</feature>
<keyword evidence="8" id="KW-0732">Signal</keyword>
<dbReference type="InterPro" id="IPR013783">
    <property type="entry name" value="Ig-like_fold"/>
</dbReference>
<keyword evidence="4 7" id="KW-0472">Membrane</keyword>
<dbReference type="CDD" id="cd00096">
    <property type="entry name" value="Ig"/>
    <property type="match status" value="1"/>
</dbReference>
<feature type="compositionally biased region" description="Low complexity" evidence="6">
    <location>
        <begin position="530"/>
        <end position="545"/>
    </location>
</feature>
<reference evidence="10" key="2">
    <citation type="submission" date="2025-09" db="UniProtKB">
        <authorList>
            <consortium name="Ensembl"/>
        </authorList>
    </citation>
    <scope>IDENTIFICATION</scope>
</reference>
<feature type="domain" description="Ig-like" evidence="9">
    <location>
        <begin position="254"/>
        <end position="341"/>
    </location>
</feature>
<proteinExistence type="predicted"/>
<dbReference type="InterPro" id="IPR003599">
    <property type="entry name" value="Ig_sub"/>
</dbReference>
<evidence type="ECO:0000259" key="9">
    <source>
        <dbReference type="PROSITE" id="PS50835"/>
    </source>
</evidence>
<evidence type="ECO:0000256" key="7">
    <source>
        <dbReference type="SAM" id="Phobius"/>
    </source>
</evidence>
<feature type="domain" description="Ig-like" evidence="9">
    <location>
        <begin position="24"/>
        <end position="139"/>
    </location>
</feature>
<dbReference type="SMART" id="SM00408">
    <property type="entry name" value="IGc2"/>
    <property type="match status" value="4"/>
</dbReference>
<dbReference type="GO" id="GO:0016020">
    <property type="term" value="C:membrane"/>
    <property type="evidence" value="ECO:0007669"/>
    <property type="project" value="UniProtKB-SubCell"/>
</dbReference>
<dbReference type="Ensembl" id="ENSLBET00000028377.1">
    <property type="protein sequence ID" value="ENSLBEP00000027076.1"/>
    <property type="gene ID" value="ENSLBEG00000020580.1"/>
</dbReference>
<feature type="domain" description="Ig-like" evidence="9">
    <location>
        <begin position="433"/>
        <end position="519"/>
    </location>
</feature>
<accession>A0A3Q3G1Z5</accession>
<dbReference type="PANTHER" id="PTHR45889:SF3">
    <property type="entry name" value="CELL ADHESION MOLECULE 4"/>
    <property type="match status" value="1"/>
</dbReference>
<dbReference type="AlphaFoldDB" id="A0A3Q3G1Z5"/>
<evidence type="ECO:0000256" key="2">
    <source>
        <dbReference type="ARBA" id="ARBA00022692"/>
    </source>
</evidence>
<dbReference type="Pfam" id="PF08205">
    <property type="entry name" value="C2-set_2"/>
    <property type="match status" value="1"/>
</dbReference>
<keyword evidence="5" id="KW-1015">Disulfide bond</keyword>
<dbReference type="InterPro" id="IPR007110">
    <property type="entry name" value="Ig-like_dom"/>
</dbReference>
<comment type="subcellular location">
    <subcellularLocation>
        <location evidence="1">Membrane</location>
        <topology evidence="1">Single-pass membrane protein</topology>
    </subcellularLocation>
</comment>
<dbReference type="GO" id="GO:0007156">
    <property type="term" value="P:homophilic cell adhesion via plasma membrane adhesion molecules"/>
    <property type="evidence" value="ECO:0007669"/>
    <property type="project" value="TreeGrafter"/>
</dbReference>
<dbReference type="Proteomes" id="UP000261660">
    <property type="component" value="Unplaced"/>
</dbReference>
<dbReference type="Gene3D" id="2.60.40.10">
    <property type="entry name" value="Immunoglobulins"/>
    <property type="match status" value="5"/>
</dbReference>
<dbReference type="Pfam" id="PF07686">
    <property type="entry name" value="V-set"/>
    <property type="match status" value="1"/>
</dbReference>
<evidence type="ECO:0000256" key="8">
    <source>
        <dbReference type="SAM" id="SignalP"/>
    </source>
</evidence>
<evidence type="ECO:0000256" key="3">
    <source>
        <dbReference type="ARBA" id="ARBA00022989"/>
    </source>
</evidence>
<evidence type="ECO:0000256" key="4">
    <source>
        <dbReference type="ARBA" id="ARBA00023136"/>
    </source>
</evidence>
<feature type="region of interest" description="Disordered" evidence="6">
    <location>
        <begin position="520"/>
        <end position="545"/>
    </location>
</feature>
<sequence>MAVRTASFLLFGLFVTFHTWGAWADMEVNMEDRVEVYKGDTAQITCMFTSSEGIGNTIIQWFYVTETGERQKIYYQDSMSQIVDRATRFTDRISVNGTGATGEVVLTIRDVQLADGREFICLIKNLTDDSKGSTQLKVFGTPDLPTIEGVQTGISVNEVSPSKIGTCEVKNGFPRPNITWYRNNTPLQSVPDEVEIVPSVTSESSGLFSVKSELNLKVVKEDKNDEFYCEVSYFVPGGTRMTETHRINISVFYPPTAVNVWVESPKGNIKEGDSIELHCEDNGNPPSSIISIKRFEENNSDGQSLDGEVLVLNNVTRRDSGVYQCTSIDSDTFQSISGNVSVFVHFLDAAVVIPQDTIVVAMGEEFKATCNALSSLKTQAEWLKDGEVVFKGHTLTVKDATFDKAGMYECVVTVPEIEEMKTSGSIFVNVKGPPEILKPDNTEIESYDTTVDLSCMVRGFPAPKIIWSTSDGQDLEMASEMMTEDGLQSRVSIQVTSDITASCNASNDHGTDALTFNIKTPVNTTPPPVTTTTTIPTTTTTTTTTTATTTGTATATTISSATVKAETAIPPKKIRKEGSGVIIAVIIICILLLAILGSVLYFLYKKGKICGRSGKQDLTKDKSNKDNIVVEMKSDNTEEAVLLGVNGEKQSPNEQ</sequence>
<dbReference type="SUPFAM" id="SSF48726">
    <property type="entry name" value="Immunoglobulin"/>
    <property type="match status" value="5"/>
</dbReference>
<feature type="transmembrane region" description="Helical" evidence="7">
    <location>
        <begin position="581"/>
        <end position="604"/>
    </location>
</feature>
<dbReference type="InParanoid" id="A0A3Q3G1Z5"/>
<name>A0A3Q3G1Z5_9LABR</name>
<dbReference type="GO" id="GO:0044291">
    <property type="term" value="C:cell-cell contact zone"/>
    <property type="evidence" value="ECO:0007669"/>
    <property type="project" value="TreeGrafter"/>
</dbReference>
<feature type="domain" description="Ig-like" evidence="9">
    <location>
        <begin position="348"/>
        <end position="423"/>
    </location>
</feature>
<evidence type="ECO:0000256" key="5">
    <source>
        <dbReference type="ARBA" id="ARBA00023157"/>
    </source>
</evidence>
<evidence type="ECO:0000256" key="6">
    <source>
        <dbReference type="SAM" id="MobiDB-lite"/>
    </source>
</evidence>
<protein>
    <submittedName>
        <fullName evidence="10">Melanoma cell adhesion molecule b</fullName>
    </submittedName>
</protein>
<dbReference type="STRING" id="56723.ENSLBEP00000027076"/>
<dbReference type="CDD" id="cd00098">
    <property type="entry name" value="IgC1"/>
    <property type="match status" value="1"/>
</dbReference>
<keyword evidence="11" id="KW-1185">Reference proteome</keyword>
<dbReference type="InterPro" id="IPR003598">
    <property type="entry name" value="Ig_sub2"/>
</dbReference>
<evidence type="ECO:0000256" key="1">
    <source>
        <dbReference type="ARBA" id="ARBA00004167"/>
    </source>
</evidence>
<dbReference type="PROSITE" id="PS50835">
    <property type="entry name" value="IG_LIKE"/>
    <property type="match status" value="5"/>
</dbReference>